<sequence>MSQRTVLRLRTWATPLAKSPGLFGVPQFRLCIFMEPWRPAKPRGARLTAGLVPFVSSFLPPLPTASSLFSFGQMNSEGFPALLDKLPSTADTWRGMSHVRTQASLNEETSPGGPQLNTRDAFVILRCITLQGLERK</sequence>
<organism evidence="1 2">
    <name type="scientific">Synaphobranchus kaupii</name>
    <name type="common">Kaup's arrowtooth eel</name>
    <dbReference type="NCBI Taxonomy" id="118154"/>
    <lineage>
        <taxon>Eukaryota</taxon>
        <taxon>Metazoa</taxon>
        <taxon>Chordata</taxon>
        <taxon>Craniata</taxon>
        <taxon>Vertebrata</taxon>
        <taxon>Euteleostomi</taxon>
        <taxon>Actinopterygii</taxon>
        <taxon>Neopterygii</taxon>
        <taxon>Teleostei</taxon>
        <taxon>Anguilliformes</taxon>
        <taxon>Synaphobranchidae</taxon>
        <taxon>Synaphobranchus</taxon>
    </lineage>
</organism>
<comment type="caution">
    <text evidence="1">The sequence shown here is derived from an EMBL/GenBank/DDBJ whole genome shotgun (WGS) entry which is preliminary data.</text>
</comment>
<dbReference type="EMBL" id="JAINUF010000005">
    <property type="protein sequence ID" value="KAJ8360345.1"/>
    <property type="molecule type" value="Genomic_DNA"/>
</dbReference>
<reference evidence="1" key="1">
    <citation type="journal article" date="2023" name="Science">
        <title>Genome structures resolve the early diversification of teleost fishes.</title>
        <authorList>
            <person name="Parey E."/>
            <person name="Louis A."/>
            <person name="Montfort J."/>
            <person name="Bouchez O."/>
            <person name="Roques C."/>
            <person name="Iampietro C."/>
            <person name="Lluch J."/>
            <person name="Castinel A."/>
            <person name="Donnadieu C."/>
            <person name="Desvignes T."/>
            <person name="Floi Bucao C."/>
            <person name="Jouanno E."/>
            <person name="Wen M."/>
            <person name="Mejri S."/>
            <person name="Dirks R."/>
            <person name="Jansen H."/>
            <person name="Henkel C."/>
            <person name="Chen W.J."/>
            <person name="Zahm M."/>
            <person name="Cabau C."/>
            <person name="Klopp C."/>
            <person name="Thompson A.W."/>
            <person name="Robinson-Rechavi M."/>
            <person name="Braasch I."/>
            <person name="Lecointre G."/>
            <person name="Bobe J."/>
            <person name="Postlethwait J.H."/>
            <person name="Berthelot C."/>
            <person name="Roest Crollius H."/>
            <person name="Guiguen Y."/>
        </authorList>
    </citation>
    <scope>NUCLEOTIDE SEQUENCE</scope>
    <source>
        <strain evidence="1">WJC10195</strain>
    </source>
</reference>
<keyword evidence="2" id="KW-1185">Reference proteome</keyword>
<dbReference type="Proteomes" id="UP001152622">
    <property type="component" value="Chromosome 5"/>
</dbReference>
<gene>
    <name evidence="1" type="ORF">SKAU_G00168700</name>
</gene>
<dbReference type="AlphaFoldDB" id="A0A9Q1J0H6"/>
<accession>A0A9Q1J0H6</accession>
<name>A0A9Q1J0H6_SYNKA</name>
<protein>
    <submittedName>
        <fullName evidence="1">Uncharacterized protein</fullName>
    </submittedName>
</protein>
<evidence type="ECO:0000313" key="2">
    <source>
        <dbReference type="Proteomes" id="UP001152622"/>
    </source>
</evidence>
<proteinExistence type="predicted"/>
<evidence type="ECO:0000313" key="1">
    <source>
        <dbReference type="EMBL" id="KAJ8360345.1"/>
    </source>
</evidence>